<accession>A0A663ABP7</accession>
<proteinExistence type="predicted"/>
<dbReference type="AlphaFoldDB" id="A0A663ABP7"/>
<name>A0A663ABP7_HALS9</name>
<evidence type="ECO:0000313" key="2">
    <source>
        <dbReference type="Proteomes" id="UP000323075"/>
    </source>
</evidence>
<dbReference type="GO" id="GO:0016491">
    <property type="term" value="F:oxidoreductase activity"/>
    <property type="evidence" value="ECO:0007669"/>
    <property type="project" value="InterPro"/>
</dbReference>
<dbReference type="Proteomes" id="UP000323075">
    <property type="component" value="Unassembled WGS sequence"/>
</dbReference>
<dbReference type="SUPFAM" id="SSF47240">
    <property type="entry name" value="Ferritin-like"/>
    <property type="match status" value="1"/>
</dbReference>
<evidence type="ECO:0000313" key="1">
    <source>
        <dbReference type="EMBL" id="TYO82232.1"/>
    </source>
</evidence>
<dbReference type="Gene3D" id="1.10.620.20">
    <property type="entry name" value="Ribonucleotide Reductase, subunit A"/>
    <property type="match status" value="1"/>
</dbReference>
<comment type="caution">
    <text evidence="1">The sequence shown here is derived from an EMBL/GenBank/DDBJ whole genome shotgun (WGS) entry which is preliminary data.</text>
</comment>
<sequence>MDPVYGTDNPFPWMTEQAELNTETNFVERNVSEYQQGGSLDWD</sequence>
<organism evidence="1 2">
    <name type="scientific">Halobacterium salinarum (strain ATCC 33171 / DSM 3754 / JCM 8978 / NBRC 102687 / NCIMB 764 / 91-R6)</name>
    <dbReference type="NCBI Taxonomy" id="2597657"/>
    <lineage>
        <taxon>Archaea</taxon>
        <taxon>Methanobacteriati</taxon>
        <taxon>Methanobacteriota</taxon>
        <taxon>Stenosarchaea group</taxon>
        <taxon>Halobacteria</taxon>
        <taxon>Halobacteriales</taxon>
        <taxon>Halobacteriaceae</taxon>
        <taxon>Halobacterium</taxon>
    </lineage>
</organism>
<protein>
    <submittedName>
        <fullName evidence="1">Ribonucleoside-diphosphate reductase beta chain</fullName>
    </submittedName>
</protein>
<dbReference type="InterPro" id="IPR012348">
    <property type="entry name" value="RNR-like"/>
</dbReference>
<reference evidence="1 2" key="1">
    <citation type="submission" date="2019-07" db="EMBL/GenBank/DDBJ databases">
        <title>Genomic Encyclopedia of Archaeal and Bacterial Type Strains, Phase II (KMG-II): from individual species to whole genera.</title>
        <authorList>
            <person name="Goeker M."/>
        </authorList>
    </citation>
    <scope>NUCLEOTIDE SEQUENCE [LARGE SCALE GENOMIC DNA]</scope>
    <source>
        <strain evidence="1 2">DSM 3754</strain>
    </source>
</reference>
<dbReference type="InterPro" id="IPR009078">
    <property type="entry name" value="Ferritin-like_SF"/>
</dbReference>
<dbReference type="EMBL" id="VRYN01000001">
    <property type="protein sequence ID" value="TYO82232.1"/>
    <property type="molecule type" value="Genomic_DNA"/>
</dbReference>
<gene>
    <name evidence="1" type="ORF">APQ99_00751</name>
</gene>